<keyword evidence="3" id="KW-0378">Hydrolase</keyword>
<dbReference type="STRING" id="1851148.SMSP2_02232"/>
<dbReference type="GO" id="GO:0005524">
    <property type="term" value="F:ATP binding"/>
    <property type="evidence" value="ECO:0007669"/>
    <property type="project" value="InterPro"/>
</dbReference>
<feature type="domain" description="Helicase ATP-binding" evidence="2">
    <location>
        <begin position="245"/>
        <end position="409"/>
    </location>
</feature>
<feature type="region of interest" description="Disordered" evidence="1">
    <location>
        <begin position="644"/>
        <end position="670"/>
    </location>
</feature>
<organism evidence="3 4">
    <name type="scientific">Limihaloglobus sulfuriphilus</name>
    <dbReference type="NCBI Taxonomy" id="1851148"/>
    <lineage>
        <taxon>Bacteria</taxon>
        <taxon>Pseudomonadati</taxon>
        <taxon>Planctomycetota</taxon>
        <taxon>Phycisphaerae</taxon>
        <taxon>Sedimentisphaerales</taxon>
        <taxon>Sedimentisphaeraceae</taxon>
        <taxon>Limihaloglobus</taxon>
    </lineage>
</organism>
<name>A0A1R7T5V7_9BACT</name>
<dbReference type="PANTHER" id="PTHR47396">
    <property type="entry name" value="TYPE I RESTRICTION ENZYME ECOKI R PROTEIN"/>
    <property type="match status" value="1"/>
</dbReference>
<dbReference type="Gene3D" id="3.90.1570.30">
    <property type="match status" value="1"/>
</dbReference>
<evidence type="ECO:0000313" key="3">
    <source>
        <dbReference type="EMBL" id="AQQ71853.1"/>
    </source>
</evidence>
<proteinExistence type="predicted"/>
<dbReference type="InterPro" id="IPR027417">
    <property type="entry name" value="P-loop_NTPase"/>
</dbReference>
<dbReference type="EMBL" id="CP019646">
    <property type="protein sequence ID" value="AQQ71853.1"/>
    <property type="molecule type" value="Genomic_DNA"/>
</dbReference>
<dbReference type="GO" id="GO:0005829">
    <property type="term" value="C:cytosol"/>
    <property type="evidence" value="ECO:0007669"/>
    <property type="project" value="TreeGrafter"/>
</dbReference>
<dbReference type="SUPFAM" id="SSF52540">
    <property type="entry name" value="P-loop containing nucleoside triphosphate hydrolases"/>
    <property type="match status" value="1"/>
</dbReference>
<dbReference type="InterPro" id="IPR050742">
    <property type="entry name" value="Helicase_Restrict-Modif_Enz"/>
</dbReference>
<dbReference type="REBASE" id="185691">
    <property type="entry name" value="PbaD1IIP"/>
</dbReference>
<dbReference type="Pfam" id="PF00271">
    <property type="entry name" value="Helicase_C"/>
    <property type="match status" value="1"/>
</dbReference>
<dbReference type="InterPro" id="IPR014001">
    <property type="entry name" value="Helicase_ATP-bd"/>
</dbReference>
<dbReference type="InterPro" id="IPR006935">
    <property type="entry name" value="Helicase/UvrB_N"/>
</dbReference>
<protein>
    <submittedName>
        <fullName evidence="3">Type-1 restriction enzyme R protein</fullName>
        <ecNumber evidence="3">3.1.21.3</ecNumber>
    </submittedName>
</protein>
<dbReference type="PROSITE" id="PS51192">
    <property type="entry name" value="HELICASE_ATP_BIND_1"/>
    <property type="match status" value="1"/>
</dbReference>
<dbReference type="InterPro" id="IPR001650">
    <property type="entry name" value="Helicase_C-like"/>
</dbReference>
<dbReference type="OrthoDB" id="9758243at2"/>
<dbReference type="Pfam" id="PF04851">
    <property type="entry name" value="ResIII"/>
    <property type="match status" value="1"/>
</dbReference>
<keyword evidence="4" id="KW-1185">Reference proteome</keyword>
<sequence>MYYSVKLSKCSTYRGITGLLLNISDPQITQIFADYSCKNDKSTLSFGLYSILDRMTGFFIREFIMNREPYNEADTRAKLIDPAIHARGWSEDLIRREESAPAVEIINGRPRRRHKGRIDYTLRIKVTHDTQPVAVALLEAKKESLPPGHGLQQAKGYASCKRLNVPFVFSSNGHLFVEFSSITGLTSQPKPLEEFPTPGELRKRYEQARQIDLDSELAKPLLVKYAGGEAQRRYYQDAAIRAVFEKIARGEKRALLSLATGAGKTFIAVNLLRRIADAGQLKRALFLCDRDELRSQGLGAFTNVFGANAAPVYQRPDGKNNAKNARIHIATYQTLDVDRDDSDGNFLTKHYPENHFSHIIIDECHRSAWGKWSQVLKRNSDAVQIGLTATPREIITTENTPEAQEDMEISADNLKYFGEPVYEYSITQGIEDGYLAACQIQKGRVNLDETGITLEQIASRNPRDAITGRTLTVDELKERYEKTEYENRILLPDRVLAMCSDLFDYLVSTGGPEQKTIIFCARDRHADDVAATMNNLYAEWCSKNNLERKESYAFKCTQKGNGNDYLPDFRGASRHHFIATTVELLTTGVDVPCVKNIVFFKYVKSPISFYQMVGRGTRIDEPSNKMMFTVYDYTNATRLFGEDFRTKKKKSGPKGPGPEPPPPPPPPEPTVIVDGFEVYVNEAGKYILGEIDGKPVPIRIEEYKRRIARRLVDELPDLDAFRQCWIDPANRRSLIDNLVGAGCSPKIIQTVEEMDDYDLYDVLAELGYGLAPQTRILRAEAFKYKHSDWLKTLPDNTAATLKAITGQFAGGGTDSLESQHIFELPEIINAGGLNALSAIGKPADILKMTKERIFAA</sequence>
<dbReference type="GO" id="GO:0009035">
    <property type="term" value="F:type I site-specific deoxyribonuclease activity"/>
    <property type="evidence" value="ECO:0007669"/>
    <property type="project" value="UniProtKB-EC"/>
</dbReference>
<evidence type="ECO:0000259" key="2">
    <source>
        <dbReference type="PROSITE" id="PS51192"/>
    </source>
</evidence>
<dbReference type="KEGG" id="pbas:SMSP2_02232"/>
<dbReference type="GO" id="GO:0003677">
    <property type="term" value="F:DNA binding"/>
    <property type="evidence" value="ECO:0007669"/>
    <property type="project" value="InterPro"/>
</dbReference>
<dbReference type="Gene3D" id="3.40.50.300">
    <property type="entry name" value="P-loop containing nucleotide triphosphate hydrolases"/>
    <property type="match status" value="2"/>
</dbReference>
<feature type="compositionally biased region" description="Pro residues" evidence="1">
    <location>
        <begin position="655"/>
        <end position="669"/>
    </location>
</feature>
<dbReference type="Proteomes" id="UP000188181">
    <property type="component" value="Chromosome"/>
</dbReference>
<dbReference type="SMART" id="SM00487">
    <property type="entry name" value="DEXDc"/>
    <property type="match status" value="1"/>
</dbReference>
<dbReference type="AlphaFoldDB" id="A0A1R7T5V7"/>
<evidence type="ECO:0000256" key="1">
    <source>
        <dbReference type="SAM" id="MobiDB-lite"/>
    </source>
</evidence>
<dbReference type="Pfam" id="PF08463">
    <property type="entry name" value="EcoEI_R_C"/>
    <property type="match status" value="1"/>
</dbReference>
<accession>A0A1R7T5V7</accession>
<gene>
    <name evidence="3" type="primary">hsdR_3</name>
    <name evidence="3" type="ORF">SMSP2_02232</name>
</gene>
<reference evidence="4" key="1">
    <citation type="submission" date="2017-02" db="EMBL/GenBank/DDBJ databases">
        <title>Comparative genomics and description of representatives of a novel lineage of planctomycetes thriving in anoxic sediments.</title>
        <authorList>
            <person name="Spring S."/>
            <person name="Bunk B."/>
            <person name="Sproer C."/>
        </authorList>
    </citation>
    <scope>NUCLEOTIDE SEQUENCE [LARGE SCALE GENOMIC DNA]</scope>
    <source>
        <strain evidence="4">SM-Chi-D1</strain>
    </source>
</reference>
<dbReference type="PANTHER" id="PTHR47396:SF1">
    <property type="entry name" value="ATP-DEPENDENT HELICASE IRC3-RELATED"/>
    <property type="match status" value="1"/>
</dbReference>
<dbReference type="InterPro" id="IPR013670">
    <property type="entry name" value="EcoEI_R_C_dom"/>
</dbReference>
<dbReference type="EC" id="3.1.21.3" evidence="3"/>
<evidence type="ECO:0000313" key="4">
    <source>
        <dbReference type="Proteomes" id="UP000188181"/>
    </source>
</evidence>
<dbReference type="CDD" id="cd18032">
    <property type="entry name" value="DEXHc_RE_I_III_res"/>
    <property type="match status" value="1"/>
</dbReference>